<dbReference type="PANTHER" id="PTHR43537:SF47">
    <property type="entry name" value="REGULATORY PROTEIN GNTR HTH"/>
    <property type="match status" value="1"/>
</dbReference>
<evidence type="ECO:0000256" key="2">
    <source>
        <dbReference type="ARBA" id="ARBA00023125"/>
    </source>
</evidence>
<reference evidence="6 7" key="1">
    <citation type="journal article" date="2017" name="New Microbes New Infect">
        <title>Genome sequence of 'Leucobacter massiliensis' sp. nov. isolated from human pharynx after travel to the 2014 Hajj.</title>
        <authorList>
            <person name="Leangapichart T."/>
            <person name="Gautret P."/>
            <person name="Nguyen T.T."/>
            <person name="Armstrong N."/>
            <person name="Rolain J.M."/>
        </authorList>
    </citation>
    <scope>NUCLEOTIDE SEQUENCE [LARGE SCALE GENOMIC DNA]</scope>
    <source>
        <strain evidence="6 7">122RC15</strain>
    </source>
</reference>
<dbReference type="RefSeq" id="WP_105804119.1">
    <property type="nucleotide sequence ID" value="NZ_MWZD01000012.1"/>
</dbReference>
<evidence type="ECO:0000313" key="7">
    <source>
        <dbReference type="Proteomes" id="UP000238650"/>
    </source>
</evidence>
<dbReference type="Proteomes" id="UP000238650">
    <property type="component" value="Unassembled WGS sequence"/>
</dbReference>
<feature type="domain" description="HTH gntR-type" evidence="5">
    <location>
        <begin position="7"/>
        <end position="75"/>
    </location>
</feature>
<feature type="region of interest" description="Disordered" evidence="4">
    <location>
        <begin position="257"/>
        <end position="277"/>
    </location>
</feature>
<dbReference type="PANTHER" id="PTHR43537">
    <property type="entry name" value="TRANSCRIPTIONAL REGULATOR, GNTR FAMILY"/>
    <property type="match status" value="1"/>
</dbReference>
<dbReference type="InterPro" id="IPR011711">
    <property type="entry name" value="GntR_C"/>
</dbReference>
<dbReference type="OrthoDB" id="3575876at2"/>
<dbReference type="SUPFAM" id="SSF46785">
    <property type="entry name" value="Winged helix' DNA-binding domain"/>
    <property type="match status" value="1"/>
</dbReference>
<evidence type="ECO:0000313" key="6">
    <source>
        <dbReference type="EMBL" id="PRI12415.1"/>
    </source>
</evidence>
<keyword evidence="2" id="KW-0238">DNA-binding</keyword>
<keyword evidence="1" id="KW-0805">Transcription regulation</keyword>
<name>A0A2S9QS48_9MICO</name>
<dbReference type="PRINTS" id="PR00035">
    <property type="entry name" value="HTHGNTR"/>
</dbReference>
<sequence>MAMTTGSERARATLAYLRRKITTGEWPVGSRIPIEPELAEQTGVGRSTVREAVRSLASVGMLETLPGRGTFVRSAAPTSTLLNEFLADFTLEEILSYRRALEIEAAQQATIHRTEEDLAALERAAAEEVGCTRCPVLGLATGGEDSAFDSKFHRLIFDSAKNRLLASLYAGINDQLRTPEHRGRLANVATGSEMERDHARVLDAIRRRDFIDAVHAMAEHVDHDVVIVTDQHQVIPPLTRTPEQQLRIDQVREAADVREASGAREAELREAEGRARA</sequence>
<evidence type="ECO:0000256" key="4">
    <source>
        <dbReference type="SAM" id="MobiDB-lite"/>
    </source>
</evidence>
<comment type="caution">
    <text evidence="6">The sequence shown here is derived from an EMBL/GenBank/DDBJ whole genome shotgun (WGS) entry which is preliminary data.</text>
</comment>
<evidence type="ECO:0000259" key="5">
    <source>
        <dbReference type="PROSITE" id="PS50949"/>
    </source>
</evidence>
<dbReference type="Pfam" id="PF07729">
    <property type="entry name" value="FCD"/>
    <property type="match status" value="1"/>
</dbReference>
<keyword evidence="7" id="KW-1185">Reference proteome</keyword>
<dbReference type="GO" id="GO:0003700">
    <property type="term" value="F:DNA-binding transcription factor activity"/>
    <property type="evidence" value="ECO:0007669"/>
    <property type="project" value="InterPro"/>
</dbReference>
<gene>
    <name evidence="6" type="ORF">B4915_01735</name>
</gene>
<dbReference type="PROSITE" id="PS50949">
    <property type="entry name" value="HTH_GNTR"/>
    <property type="match status" value="1"/>
</dbReference>
<organism evidence="6 7">
    <name type="scientific">Leucobacter massiliensis</name>
    <dbReference type="NCBI Taxonomy" id="1686285"/>
    <lineage>
        <taxon>Bacteria</taxon>
        <taxon>Bacillati</taxon>
        <taxon>Actinomycetota</taxon>
        <taxon>Actinomycetes</taxon>
        <taxon>Micrococcales</taxon>
        <taxon>Microbacteriaceae</taxon>
        <taxon>Leucobacter</taxon>
    </lineage>
</organism>
<dbReference type="SMART" id="SM00345">
    <property type="entry name" value="HTH_GNTR"/>
    <property type="match status" value="1"/>
</dbReference>
<protein>
    <submittedName>
        <fullName evidence="6">GntR family transcriptional regulator</fullName>
    </submittedName>
</protein>
<evidence type="ECO:0000256" key="3">
    <source>
        <dbReference type="ARBA" id="ARBA00023163"/>
    </source>
</evidence>
<dbReference type="SUPFAM" id="SSF48008">
    <property type="entry name" value="GntR ligand-binding domain-like"/>
    <property type="match status" value="1"/>
</dbReference>
<dbReference type="InterPro" id="IPR008920">
    <property type="entry name" value="TF_FadR/GntR_C"/>
</dbReference>
<keyword evidence="3" id="KW-0804">Transcription</keyword>
<dbReference type="SMART" id="SM00895">
    <property type="entry name" value="FCD"/>
    <property type="match status" value="1"/>
</dbReference>
<evidence type="ECO:0000256" key="1">
    <source>
        <dbReference type="ARBA" id="ARBA00023015"/>
    </source>
</evidence>
<dbReference type="AlphaFoldDB" id="A0A2S9QS48"/>
<dbReference type="GO" id="GO:0003677">
    <property type="term" value="F:DNA binding"/>
    <property type="evidence" value="ECO:0007669"/>
    <property type="project" value="UniProtKB-KW"/>
</dbReference>
<accession>A0A2S9QS48</accession>
<dbReference type="Gene3D" id="1.20.120.530">
    <property type="entry name" value="GntR ligand-binding domain-like"/>
    <property type="match status" value="1"/>
</dbReference>
<dbReference type="Pfam" id="PF00392">
    <property type="entry name" value="GntR"/>
    <property type="match status" value="1"/>
</dbReference>
<dbReference type="InterPro" id="IPR036390">
    <property type="entry name" value="WH_DNA-bd_sf"/>
</dbReference>
<dbReference type="CDD" id="cd07377">
    <property type="entry name" value="WHTH_GntR"/>
    <property type="match status" value="1"/>
</dbReference>
<dbReference type="InterPro" id="IPR000524">
    <property type="entry name" value="Tscrpt_reg_HTH_GntR"/>
</dbReference>
<dbReference type="Gene3D" id="1.10.10.10">
    <property type="entry name" value="Winged helix-like DNA-binding domain superfamily/Winged helix DNA-binding domain"/>
    <property type="match status" value="1"/>
</dbReference>
<dbReference type="EMBL" id="MWZD01000012">
    <property type="protein sequence ID" value="PRI12415.1"/>
    <property type="molecule type" value="Genomic_DNA"/>
</dbReference>
<dbReference type="InterPro" id="IPR036388">
    <property type="entry name" value="WH-like_DNA-bd_sf"/>
</dbReference>
<proteinExistence type="predicted"/>